<dbReference type="AlphaFoldDB" id="A0A642UWF0"/>
<dbReference type="RefSeq" id="XP_034012681.1">
    <property type="nucleotide sequence ID" value="XM_034155175.1"/>
</dbReference>
<evidence type="ECO:0000313" key="2">
    <source>
        <dbReference type="Proteomes" id="UP000449547"/>
    </source>
</evidence>
<dbReference type="VEuPathDB" id="FungiDB:DIURU_002515"/>
<gene>
    <name evidence="1" type="ORF">DIURU_002515</name>
</gene>
<keyword evidence="2" id="KW-1185">Reference proteome</keyword>
<reference evidence="1 2" key="1">
    <citation type="submission" date="2019-07" db="EMBL/GenBank/DDBJ databases">
        <title>Genome assembly of two rare yeast pathogens: Diutina rugosa and Trichomonascus ciferrii.</title>
        <authorList>
            <person name="Mixao V."/>
            <person name="Saus E."/>
            <person name="Hansen A."/>
            <person name="Lass-Flor C."/>
            <person name="Gabaldon T."/>
        </authorList>
    </citation>
    <scope>NUCLEOTIDE SEQUENCE [LARGE SCALE GENOMIC DNA]</scope>
    <source>
        <strain evidence="1 2">CBS 613</strain>
    </source>
</reference>
<organism evidence="1 2">
    <name type="scientific">Diutina rugosa</name>
    <name type="common">Yeast</name>
    <name type="synonym">Candida rugosa</name>
    <dbReference type="NCBI Taxonomy" id="5481"/>
    <lineage>
        <taxon>Eukaryota</taxon>
        <taxon>Fungi</taxon>
        <taxon>Dikarya</taxon>
        <taxon>Ascomycota</taxon>
        <taxon>Saccharomycotina</taxon>
        <taxon>Pichiomycetes</taxon>
        <taxon>Debaryomycetaceae</taxon>
        <taxon>Diutina</taxon>
    </lineage>
</organism>
<dbReference type="GeneID" id="54781166"/>
<protein>
    <recommendedName>
        <fullName evidence="3">F-box domain-containing protein</fullName>
    </recommendedName>
</protein>
<dbReference type="Proteomes" id="UP000449547">
    <property type="component" value="Unassembled WGS sequence"/>
</dbReference>
<proteinExistence type="predicted"/>
<sequence>MTHYDSPMTITTNDNNIEDDSFGCLEPILCDNCFSKLHRLAHRRAEVSPSVRLPLEIVATVLEFLPQHRVHPFLSLSKGVDYIAKQRLFHQVYVLGPDEEPLLHDSIDDLKHWSYLSQSQFLHLMRIKFKWPGEITIIESPRWNDQLLHAIINHLKPAKVSFRITSPTSSAPQEFFVNYRSVMSTPHLYQVVLVEIELESTPTKVRVDSLVIVGNVKGIRGCFDISVVKHFSVRNAQHVGVDNVFHYAPEFSTLRDFCMLPNQTSAQLIFFGSLKP</sequence>
<comment type="caution">
    <text evidence="1">The sequence shown here is derived from an EMBL/GenBank/DDBJ whole genome shotgun (WGS) entry which is preliminary data.</text>
</comment>
<dbReference type="EMBL" id="SWFT01000070">
    <property type="protein sequence ID" value="KAA8903228.1"/>
    <property type="molecule type" value="Genomic_DNA"/>
</dbReference>
<evidence type="ECO:0008006" key="3">
    <source>
        <dbReference type="Google" id="ProtNLM"/>
    </source>
</evidence>
<evidence type="ECO:0000313" key="1">
    <source>
        <dbReference type="EMBL" id="KAA8903228.1"/>
    </source>
</evidence>
<name>A0A642UWF0_DIURU</name>
<accession>A0A642UWF0</accession>